<evidence type="ECO:0000256" key="1">
    <source>
        <dbReference type="SAM" id="MobiDB-lite"/>
    </source>
</evidence>
<evidence type="ECO:0000313" key="3">
    <source>
        <dbReference type="Proteomes" id="UP001189429"/>
    </source>
</evidence>
<comment type="caution">
    <text evidence="2">The sequence shown here is derived from an EMBL/GenBank/DDBJ whole genome shotgun (WGS) entry which is preliminary data.</text>
</comment>
<dbReference type="EMBL" id="CAUYUJ010019237">
    <property type="protein sequence ID" value="CAK0889593.1"/>
    <property type="molecule type" value="Genomic_DNA"/>
</dbReference>
<feature type="region of interest" description="Disordered" evidence="1">
    <location>
        <begin position="316"/>
        <end position="339"/>
    </location>
</feature>
<protein>
    <recommendedName>
        <fullName evidence="4">Cyclic nucleotide-binding domain-containing protein</fullName>
    </recommendedName>
</protein>
<feature type="compositionally biased region" description="Acidic residues" evidence="1">
    <location>
        <begin position="321"/>
        <end position="332"/>
    </location>
</feature>
<dbReference type="Gene3D" id="1.10.287.70">
    <property type="match status" value="1"/>
</dbReference>
<gene>
    <name evidence="2" type="ORF">PCOR1329_LOCUS70091</name>
</gene>
<dbReference type="Proteomes" id="UP001189429">
    <property type="component" value="Unassembled WGS sequence"/>
</dbReference>
<feature type="region of interest" description="Disordered" evidence="1">
    <location>
        <begin position="367"/>
        <end position="387"/>
    </location>
</feature>
<accession>A0ABN9WVE3</accession>
<dbReference type="InterPro" id="IPR050818">
    <property type="entry name" value="KCNH_animal-type"/>
</dbReference>
<keyword evidence="3" id="KW-1185">Reference proteome</keyword>
<dbReference type="InterPro" id="IPR018490">
    <property type="entry name" value="cNMP-bd_dom_sf"/>
</dbReference>
<organism evidence="2 3">
    <name type="scientific">Prorocentrum cordatum</name>
    <dbReference type="NCBI Taxonomy" id="2364126"/>
    <lineage>
        <taxon>Eukaryota</taxon>
        <taxon>Sar</taxon>
        <taxon>Alveolata</taxon>
        <taxon>Dinophyceae</taxon>
        <taxon>Prorocentrales</taxon>
        <taxon>Prorocentraceae</taxon>
        <taxon>Prorocentrum</taxon>
    </lineage>
</organism>
<dbReference type="SUPFAM" id="SSF51206">
    <property type="entry name" value="cAMP-binding domain-like"/>
    <property type="match status" value="1"/>
</dbReference>
<dbReference type="PANTHER" id="PTHR10217">
    <property type="entry name" value="VOLTAGE AND LIGAND GATED POTASSIUM CHANNEL"/>
    <property type="match status" value="1"/>
</dbReference>
<dbReference type="SUPFAM" id="SSF81324">
    <property type="entry name" value="Voltage-gated potassium channels"/>
    <property type="match status" value="1"/>
</dbReference>
<evidence type="ECO:0000313" key="2">
    <source>
        <dbReference type="EMBL" id="CAK0889593.1"/>
    </source>
</evidence>
<dbReference type="PANTHER" id="PTHR10217:SF435">
    <property type="entry name" value="POTASSIUM VOLTAGE-GATED CHANNEL PROTEIN EAG"/>
    <property type="match status" value="1"/>
</dbReference>
<dbReference type="Gene3D" id="1.10.287.630">
    <property type="entry name" value="Helix hairpin bin"/>
    <property type="match status" value="1"/>
</dbReference>
<reference evidence="2" key="1">
    <citation type="submission" date="2023-10" db="EMBL/GenBank/DDBJ databases">
        <authorList>
            <person name="Chen Y."/>
            <person name="Shah S."/>
            <person name="Dougan E. K."/>
            <person name="Thang M."/>
            <person name="Chan C."/>
        </authorList>
    </citation>
    <scope>NUCLEOTIDE SEQUENCE [LARGE SCALE GENOMIC DNA]</scope>
</reference>
<feature type="non-terminal residue" evidence="2">
    <location>
        <position position="407"/>
    </location>
</feature>
<evidence type="ECO:0008006" key="4">
    <source>
        <dbReference type="Google" id="ProtNLM"/>
    </source>
</evidence>
<sequence length="407" mass="46429">MTSVGYGDCGPNNILERAVCVVFLLVSGVSWAYIIGQVTCIVGNMGQLKQQYHELLDQVNLMMYDRGIPQGMKRRLRAYFMSTKDVELHQQQWRLVSGLSHGLQGQVAMMTHAVWLEKIGFLQGFLKEAGIQDLIKEAVKNREVLFWKVPKFVLDISLSLDFRMYASEEYFGKPFTLYILSTGICMREHLRLRVGEAHRKAGAAAVWDRQLVVRQGAVWGEDFILSDSTLLSPFTAMSMSYVEVLLLDRGDFLNICEKHQKEYPELPRAVRRHVVRLAFRRGVIAETRKFRAGRPSAVPLPGQLLADRRTQSIRFSTAESQSDEPDADELEDEVLKPVPRRTRQSIAELTRKTLAAELQEDQARQLQMLQSDLESDEVSKPVPRRTKQSIFELTRKTVAAELQEDQA</sequence>
<proteinExistence type="predicted"/>
<name>A0ABN9WVE3_9DINO</name>